<dbReference type="VEuPathDB" id="TriTrypDB:BCY84_11522"/>
<dbReference type="VEuPathDB" id="TriTrypDB:C4B63_43g202"/>
<feature type="repeat" description="WD" evidence="3">
    <location>
        <begin position="245"/>
        <end position="277"/>
    </location>
</feature>
<dbReference type="InterPro" id="IPR036322">
    <property type="entry name" value="WD40_repeat_dom_sf"/>
</dbReference>
<dbReference type="VEuPathDB" id="TriTrypDB:TcCLB.506855.190"/>
<dbReference type="Gene3D" id="2.130.10.10">
    <property type="entry name" value="YVTN repeat-like/Quinoprotein amine dehydrogenase"/>
    <property type="match status" value="2"/>
</dbReference>
<proteinExistence type="predicted"/>
<dbReference type="VEuPathDB" id="TriTrypDB:TCDM_09583"/>
<feature type="compositionally biased region" description="Basic and acidic residues" evidence="5">
    <location>
        <begin position="933"/>
        <end position="949"/>
    </location>
</feature>
<feature type="coiled-coil region" evidence="4">
    <location>
        <begin position="561"/>
        <end position="619"/>
    </location>
</feature>
<evidence type="ECO:0000256" key="1">
    <source>
        <dbReference type="ARBA" id="ARBA00022574"/>
    </source>
</evidence>
<feature type="region of interest" description="Disordered" evidence="5">
    <location>
        <begin position="1026"/>
        <end position="1047"/>
    </location>
</feature>
<organism evidence="6 7">
    <name type="scientific">Trypanosoma cruzi</name>
    <dbReference type="NCBI Taxonomy" id="5693"/>
    <lineage>
        <taxon>Eukaryota</taxon>
        <taxon>Discoba</taxon>
        <taxon>Euglenozoa</taxon>
        <taxon>Kinetoplastea</taxon>
        <taxon>Metakinetoplastina</taxon>
        <taxon>Trypanosomatida</taxon>
        <taxon>Trypanosomatidae</taxon>
        <taxon>Trypanosoma</taxon>
        <taxon>Schizotrypanum</taxon>
    </lineage>
</organism>
<evidence type="ECO:0000256" key="3">
    <source>
        <dbReference type="PROSITE-ProRule" id="PRU00221"/>
    </source>
</evidence>
<feature type="compositionally biased region" description="Low complexity" evidence="5">
    <location>
        <begin position="809"/>
        <end position="822"/>
    </location>
</feature>
<dbReference type="VEuPathDB" id="TriTrypDB:C3747_117g110"/>
<feature type="compositionally biased region" description="Basic and acidic residues" evidence="5">
    <location>
        <begin position="859"/>
        <end position="875"/>
    </location>
</feature>
<dbReference type="VEuPathDB" id="TriTrypDB:TcG_07060"/>
<dbReference type="PROSITE" id="PS50082">
    <property type="entry name" value="WD_REPEATS_2"/>
    <property type="match status" value="3"/>
</dbReference>
<evidence type="ECO:0000256" key="2">
    <source>
        <dbReference type="ARBA" id="ARBA00022737"/>
    </source>
</evidence>
<feature type="region of interest" description="Disordered" evidence="5">
    <location>
        <begin position="518"/>
        <end position="553"/>
    </location>
</feature>
<dbReference type="PROSITE" id="PS50294">
    <property type="entry name" value="WD_REPEATS_REGION"/>
    <property type="match status" value="1"/>
</dbReference>
<dbReference type="SMART" id="SM00320">
    <property type="entry name" value="WD40"/>
    <property type="match status" value="4"/>
</dbReference>
<feature type="compositionally biased region" description="Low complexity" evidence="5">
    <location>
        <begin position="957"/>
        <end position="970"/>
    </location>
</feature>
<reference evidence="6 7" key="1">
    <citation type="journal article" date="2018" name="Microb. Genom.">
        <title>Expanding an expanded genome: long-read sequencing of Trypanosoma cruzi.</title>
        <authorList>
            <person name="Berna L."/>
            <person name="Rodriguez M."/>
            <person name="Chiribao M.L."/>
            <person name="Parodi-Talice A."/>
            <person name="Pita S."/>
            <person name="Rijo G."/>
            <person name="Alvarez-Valin F."/>
            <person name="Robello C."/>
        </authorList>
    </citation>
    <scope>NUCLEOTIDE SEQUENCE [LARGE SCALE GENOMIC DNA]</scope>
    <source>
        <strain evidence="6 7">TCC</strain>
    </source>
</reference>
<dbReference type="Gene3D" id="1.10.287.1490">
    <property type="match status" value="1"/>
</dbReference>
<dbReference type="VEuPathDB" id="TriTrypDB:TCDM_04156"/>
<gene>
    <name evidence="6" type="ORF">C3747_117g110</name>
</gene>
<feature type="repeat" description="WD" evidence="3">
    <location>
        <begin position="118"/>
        <end position="150"/>
    </location>
</feature>
<protein>
    <submittedName>
        <fullName evidence="6">Hook complex protein, conserved</fullName>
    </submittedName>
</protein>
<feature type="compositionally biased region" description="Basic and acidic residues" evidence="5">
    <location>
        <begin position="786"/>
        <end position="801"/>
    </location>
</feature>
<dbReference type="SUPFAM" id="SSF50978">
    <property type="entry name" value="WD40 repeat-like"/>
    <property type="match status" value="1"/>
</dbReference>
<dbReference type="VEuPathDB" id="TriTrypDB:Tc_MARK_5148"/>
<dbReference type="Proteomes" id="UP000246078">
    <property type="component" value="Unassembled WGS sequence"/>
</dbReference>
<evidence type="ECO:0000256" key="5">
    <source>
        <dbReference type="SAM" id="MobiDB-lite"/>
    </source>
</evidence>
<feature type="compositionally biased region" description="Basic and acidic residues" evidence="5">
    <location>
        <begin position="533"/>
        <end position="551"/>
    </location>
</feature>
<feature type="compositionally biased region" description="Low complexity" evidence="5">
    <location>
        <begin position="883"/>
        <end position="896"/>
    </location>
</feature>
<dbReference type="VEuPathDB" id="TriTrypDB:ECC02_002112"/>
<feature type="repeat" description="WD" evidence="3">
    <location>
        <begin position="214"/>
        <end position="228"/>
    </location>
</feature>
<feature type="compositionally biased region" description="Low complexity" evidence="5">
    <location>
        <begin position="1031"/>
        <end position="1044"/>
    </location>
</feature>
<keyword evidence="4" id="KW-0175">Coiled coil</keyword>
<dbReference type="VEuPathDB" id="TriTrypDB:TcBrA4_0045750"/>
<dbReference type="InterPro" id="IPR015943">
    <property type="entry name" value="WD40/YVTN_repeat-like_dom_sf"/>
</dbReference>
<dbReference type="Pfam" id="PF00400">
    <property type="entry name" value="WD40"/>
    <property type="match status" value="4"/>
</dbReference>
<feature type="coiled-coil region" evidence="4">
    <location>
        <begin position="409"/>
        <end position="436"/>
    </location>
</feature>
<evidence type="ECO:0000313" key="7">
    <source>
        <dbReference type="Proteomes" id="UP000246078"/>
    </source>
</evidence>
<keyword evidence="2" id="KW-0677">Repeat</keyword>
<feature type="region of interest" description="Disordered" evidence="5">
    <location>
        <begin position="859"/>
        <end position="899"/>
    </location>
</feature>
<dbReference type="VEuPathDB" id="TriTrypDB:TcCL_NonESM04683"/>
<dbReference type="PANTHER" id="PTHR44129">
    <property type="entry name" value="WD REPEAT-CONTAINING PROTEIN POP1"/>
    <property type="match status" value="1"/>
</dbReference>
<dbReference type="VEuPathDB" id="TriTrypDB:TcCL_NonESM04684"/>
<keyword evidence="1 3" id="KW-0853">WD repeat</keyword>
<dbReference type="VEuPathDB" id="TriTrypDB:TcCLB.503479.70"/>
<sequence length="1352" mass="152441">MFLRSRSTSPTSRVRSSSLRSVSPTSERWDKTLSTYSITGTARSVEYGGNLRVWTAEMDGRILIRAAARGEILFEASARESAFCTVLRKVSARQIWAAFSDGFIRCYNSINGNMEHEFVQHDGAVRSLASSPVSDYVYSGGDDWKVYQWSKSRCTYIRLFSGHSNGVQCVLVVPGTTNAGAVYATEDILEENDEEGTIENSLPSGDDGELKDEFVLSGGDDMTIKVWDPMAPLQIETDEACLATLRGHSGSVRAIEIHPRSGYLWSGGDDCTIRVWNWYSDETRRCVATLRGQHSGPITSIAYIAPRMWSSGKDGFVVVWNTRQLAPLQRLRLAPRCVNCPILSMRRLYRAMHWTVWLGGPESTIHVLHVSEEEHGAGAVLHRRESRRTLEKRKFPKSREYHLARKPHLIRLRERRKEIEEQLRNYRARLLEENILLPERGAARVRGGTPSGGSEEDARIAEIEVLRATVAELENQVKAHEETIMRTSYIAKEKDGVIRSLTRQLSEKDSELRRMEEELNRSMRRHASSQEVGRARSMEKEHELQEGRAETTESNAVFDPYKEVEQLQSQQKLEVEDMRRQLLDMQKYKELWEEKDNELLQANEKIEELQASLDTERNFNSLTQELSRYTREHTTHVSCRKQSKFHSLPYTPTTHHYYKRIFGTCWPDLEKEYQKDLKETLWAEYIDLISNSDAIVREITYTTAKDCLIVDATIESKEKEGQEIQNLIESHTFSRTLALHGILASSFLVSTPDKGNISDEQYEAVAAAKAEAEAERDDARQKLRGAEEGLESFRRQAESRRAQIAGLQSAASSTRPTPSSTRNAAPPLYTVTAEEYEAVAAAKAKAEAERDDARQKLRGAEEGLESFRRQAESRRAQIAGLQSAASSTRPTPSSTRDAAPPLYTVTAEEYEAVAAAKAKAEAERDDARQKLRGAEEGLESFRRQAESRRAQIAGLQSAASSTRPTPSSTRNAAPPLYTVTAEEYEAVAAAKAKAEAERDDARQKLRGAEEGLESFRRQAESRRAQIAGLQSAASSTRPTPSSTRDAAPPLYTVTAEEYEEIASSGVGARQSYFLPQSSNWVRYHYNLGNAFVPLVRHYHQLVEDVLLLEFSRATRLPIDYIRRVEFVSGGSAAEFYACPSKDTVDVDFLLRRHSFSTLASLMQLSNSVRKQSLCSCPSEATAANVSPVMANERAQPSVRMASLGSQKPISGPWSLQDSNHASILKELELFRSRRALASSMRRSETTLNVSFDLPNRINPIASVDPSELQREPVYCVTLDEYHTLLQQLTNAYRTQTDDDDENGNGTRLWNEHVVARAEEERRFTRQMSRLEPWYADSGVSSKKKHYWKNDEA</sequence>
<dbReference type="InterPro" id="IPR050349">
    <property type="entry name" value="WD_LIS1/nudF_dynein_reg"/>
</dbReference>
<feature type="coiled-coil region" evidence="4">
    <location>
        <begin position="984"/>
        <end position="1018"/>
    </location>
</feature>
<comment type="caution">
    <text evidence="6">The sequence shown here is derived from an EMBL/GenBank/DDBJ whole genome shotgun (WGS) entry which is preliminary data.</text>
</comment>
<feature type="region of interest" description="Disordered" evidence="5">
    <location>
        <begin position="1"/>
        <end position="20"/>
    </location>
</feature>
<evidence type="ECO:0000313" key="6">
    <source>
        <dbReference type="EMBL" id="PWV06237.1"/>
    </source>
</evidence>
<evidence type="ECO:0000256" key="4">
    <source>
        <dbReference type="SAM" id="Coils"/>
    </source>
</evidence>
<dbReference type="VEuPathDB" id="TriTrypDB:TCSYLVIO_009144"/>
<dbReference type="EMBL" id="PRFC01000117">
    <property type="protein sequence ID" value="PWV06237.1"/>
    <property type="molecule type" value="Genomic_DNA"/>
</dbReference>
<feature type="region of interest" description="Disordered" evidence="5">
    <location>
        <begin position="933"/>
        <end position="973"/>
    </location>
</feature>
<name>A0A2V2WDC0_TRYCR</name>
<feature type="region of interest" description="Disordered" evidence="5">
    <location>
        <begin position="786"/>
        <end position="825"/>
    </location>
</feature>
<dbReference type="InterPro" id="IPR001680">
    <property type="entry name" value="WD40_rpt"/>
</dbReference>
<dbReference type="VEuPathDB" id="TriTrypDB:TcYC6_0021550"/>
<accession>A0A2V2WDC0</accession>
<dbReference type="VEuPathDB" id="TriTrypDB:TcG_07058"/>